<proteinExistence type="predicted"/>
<name>A0AAN9YTG4_9ORTH</name>
<sequence length="267" mass="27778">MIPRSSALDPERSSPCGEQYSTATMTNDQGLFTKIKESSLSISLTAALILVASIVVIISSITIQSAYMWLAVGATAVLFLGFCSCTTCEKTSHFHFRRGSIHSDSVSTISDGRDNFYEVGHLQNTPPYWIADLPPSYAVATATSMAPDCQLPPPYSAVADVHAPLRVYSDLNKPASGGESAYIDAPPPPPPLASPAPAPAHAPPPAPAAADTAVAVDCDASGSPLHVPSGDARPPTQYRSVGTRTATSVGTDTMHPPNCHCGACSPC</sequence>
<keyword evidence="2" id="KW-0812">Transmembrane</keyword>
<accession>A0AAN9YTG4</accession>
<keyword evidence="2" id="KW-0472">Membrane</keyword>
<evidence type="ECO:0000256" key="1">
    <source>
        <dbReference type="SAM" id="MobiDB-lite"/>
    </source>
</evidence>
<feature type="transmembrane region" description="Helical" evidence="2">
    <location>
        <begin position="67"/>
        <end position="88"/>
    </location>
</feature>
<evidence type="ECO:0000256" key="2">
    <source>
        <dbReference type="SAM" id="Phobius"/>
    </source>
</evidence>
<dbReference type="AlphaFoldDB" id="A0AAN9YTG4"/>
<evidence type="ECO:0000313" key="3">
    <source>
        <dbReference type="EMBL" id="KAK7788705.1"/>
    </source>
</evidence>
<feature type="region of interest" description="Disordered" evidence="1">
    <location>
        <begin position="177"/>
        <end position="252"/>
    </location>
</feature>
<comment type="caution">
    <text evidence="3">The sequence shown here is derived from an EMBL/GenBank/DDBJ whole genome shotgun (WGS) entry which is preliminary data.</text>
</comment>
<dbReference type="Proteomes" id="UP001378592">
    <property type="component" value="Unassembled WGS sequence"/>
</dbReference>
<feature type="compositionally biased region" description="Pro residues" evidence="1">
    <location>
        <begin position="185"/>
        <end position="207"/>
    </location>
</feature>
<protein>
    <submittedName>
        <fullName evidence="3">Uncharacterized protein</fullName>
    </submittedName>
</protein>
<feature type="compositionally biased region" description="Polar residues" evidence="1">
    <location>
        <begin position="237"/>
        <end position="251"/>
    </location>
</feature>
<feature type="transmembrane region" description="Helical" evidence="2">
    <location>
        <begin position="40"/>
        <end position="61"/>
    </location>
</feature>
<keyword evidence="4" id="KW-1185">Reference proteome</keyword>
<organism evidence="3 4">
    <name type="scientific">Gryllus longicercus</name>
    <dbReference type="NCBI Taxonomy" id="2509291"/>
    <lineage>
        <taxon>Eukaryota</taxon>
        <taxon>Metazoa</taxon>
        <taxon>Ecdysozoa</taxon>
        <taxon>Arthropoda</taxon>
        <taxon>Hexapoda</taxon>
        <taxon>Insecta</taxon>
        <taxon>Pterygota</taxon>
        <taxon>Neoptera</taxon>
        <taxon>Polyneoptera</taxon>
        <taxon>Orthoptera</taxon>
        <taxon>Ensifera</taxon>
        <taxon>Gryllidea</taxon>
        <taxon>Grylloidea</taxon>
        <taxon>Gryllidae</taxon>
        <taxon>Gryllinae</taxon>
        <taxon>Gryllus</taxon>
    </lineage>
</organism>
<reference evidence="3 4" key="1">
    <citation type="submission" date="2024-03" db="EMBL/GenBank/DDBJ databases">
        <title>The genome assembly and annotation of the cricket Gryllus longicercus Weissman &amp; Gray.</title>
        <authorList>
            <person name="Szrajer S."/>
            <person name="Gray D."/>
            <person name="Ylla G."/>
        </authorList>
    </citation>
    <scope>NUCLEOTIDE SEQUENCE [LARGE SCALE GENOMIC DNA]</scope>
    <source>
        <strain evidence="3">DAG 2021-001</strain>
        <tissue evidence="3">Whole body minus gut</tissue>
    </source>
</reference>
<keyword evidence="2" id="KW-1133">Transmembrane helix</keyword>
<gene>
    <name evidence="3" type="ORF">R5R35_012388</name>
</gene>
<evidence type="ECO:0000313" key="4">
    <source>
        <dbReference type="Proteomes" id="UP001378592"/>
    </source>
</evidence>
<dbReference type="EMBL" id="JAZDUA010000964">
    <property type="protein sequence ID" value="KAK7788705.1"/>
    <property type="molecule type" value="Genomic_DNA"/>
</dbReference>